<proteinExistence type="predicted"/>
<evidence type="ECO:0000313" key="2">
    <source>
        <dbReference type="Proteomes" id="UP000030742"/>
    </source>
</evidence>
<reference evidence="1 2" key="1">
    <citation type="journal article" date="2013" name="Genome Biol.">
        <title>Draft genome of the mountain pine beetle, Dendroctonus ponderosae Hopkins, a major forest pest.</title>
        <authorList>
            <person name="Keeling C.I."/>
            <person name="Yuen M.M."/>
            <person name="Liao N.Y."/>
            <person name="Docking T.R."/>
            <person name="Chan S.K."/>
            <person name="Taylor G.A."/>
            <person name="Palmquist D.L."/>
            <person name="Jackman S.D."/>
            <person name="Nguyen A."/>
            <person name="Li M."/>
            <person name="Henderson H."/>
            <person name="Janes J.K."/>
            <person name="Zhao Y."/>
            <person name="Pandoh P."/>
            <person name="Moore R."/>
            <person name="Sperling F.A."/>
            <person name="Huber D.P."/>
            <person name="Birol I."/>
            <person name="Jones S.J."/>
            <person name="Bohlmann J."/>
        </authorList>
    </citation>
    <scope>NUCLEOTIDE SEQUENCE</scope>
</reference>
<dbReference type="InterPro" id="IPR036397">
    <property type="entry name" value="RNaseH_sf"/>
</dbReference>
<sequence>MDDNARPHRALIVREYLNEVGIHRLVWPARSPDFNGLNIFGISSNDVFNDEILLLRTWLNRKTRIPRRLRDVTAIHAIKSVKDGNIT</sequence>
<accession>U4UAD3</accession>
<protein>
    <recommendedName>
        <fullName evidence="3">Tc1-like transposase DDE domain-containing protein</fullName>
    </recommendedName>
</protein>
<dbReference type="Gene3D" id="3.30.420.10">
    <property type="entry name" value="Ribonuclease H-like superfamily/Ribonuclease H"/>
    <property type="match status" value="1"/>
</dbReference>
<dbReference type="AlphaFoldDB" id="U4UAD3"/>
<name>U4UAD3_DENPD</name>
<gene>
    <name evidence="1" type="ORF">D910_08199</name>
</gene>
<evidence type="ECO:0008006" key="3">
    <source>
        <dbReference type="Google" id="ProtNLM"/>
    </source>
</evidence>
<organism evidence="1 2">
    <name type="scientific">Dendroctonus ponderosae</name>
    <name type="common">Mountain pine beetle</name>
    <dbReference type="NCBI Taxonomy" id="77166"/>
    <lineage>
        <taxon>Eukaryota</taxon>
        <taxon>Metazoa</taxon>
        <taxon>Ecdysozoa</taxon>
        <taxon>Arthropoda</taxon>
        <taxon>Hexapoda</taxon>
        <taxon>Insecta</taxon>
        <taxon>Pterygota</taxon>
        <taxon>Neoptera</taxon>
        <taxon>Endopterygota</taxon>
        <taxon>Coleoptera</taxon>
        <taxon>Polyphaga</taxon>
        <taxon>Cucujiformia</taxon>
        <taxon>Curculionidae</taxon>
        <taxon>Scolytinae</taxon>
        <taxon>Dendroctonus</taxon>
    </lineage>
</organism>
<dbReference type="GO" id="GO:0003676">
    <property type="term" value="F:nucleic acid binding"/>
    <property type="evidence" value="ECO:0007669"/>
    <property type="project" value="InterPro"/>
</dbReference>
<dbReference type="Proteomes" id="UP000030742">
    <property type="component" value="Unassembled WGS sequence"/>
</dbReference>
<evidence type="ECO:0000313" key="1">
    <source>
        <dbReference type="EMBL" id="ERL90854.1"/>
    </source>
</evidence>
<dbReference type="EMBL" id="KB632260">
    <property type="protein sequence ID" value="ERL90854.1"/>
    <property type="molecule type" value="Genomic_DNA"/>
</dbReference>